<keyword evidence="2" id="KW-1185">Reference proteome</keyword>
<protein>
    <submittedName>
        <fullName evidence="1">Uncharacterized protein</fullName>
    </submittedName>
</protein>
<reference evidence="1 2" key="1">
    <citation type="submission" date="2016-10" db="EMBL/GenBank/DDBJ databases">
        <authorList>
            <person name="de Groot N.N."/>
        </authorList>
    </citation>
    <scope>NUCLEOTIDE SEQUENCE [LARGE SCALE GENOMIC DNA]</scope>
    <source>
        <strain evidence="1 2">DSM 15123</strain>
    </source>
</reference>
<name>A0A1H8J280_9BURK</name>
<evidence type="ECO:0000313" key="2">
    <source>
        <dbReference type="Proteomes" id="UP000199531"/>
    </source>
</evidence>
<dbReference type="Proteomes" id="UP000199531">
    <property type="component" value="Unassembled WGS sequence"/>
</dbReference>
<organism evidence="1 2">
    <name type="scientific">Brachymonas denitrificans DSM 15123</name>
    <dbReference type="NCBI Taxonomy" id="1121117"/>
    <lineage>
        <taxon>Bacteria</taxon>
        <taxon>Pseudomonadati</taxon>
        <taxon>Pseudomonadota</taxon>
        <taxon>Betaproteobacteria</taxon>
        <taxon>Burkholderiales</taxon>
        <taxon>Comamonadaceae</taxon>
        <taxon>Brachymonas</taxon>
    </lineage>
</organism>
<gene>
    <name evidence="1" type="ORF">SAMN02745977_01945</name>
</gene>
<dbReference type="RefSeq" id="WP_091817206.1">
    <property type="nucleotide sequence ID" value="NZ_FOCW01000005.1"/>
</dbReference>
<sequence length="130" mass="14729">MRLIPYFLADAIPFTATREQVVAHYGRPRAAQRNNVGLNELDYGDLIVRFQDNGRLEEITRRAPLLYLGTELLPFARLADHVHRHDPAVFERGGFLVSPRFGLAFDSDCPPWITALAAHCIPTWRAMGQT</sequence>
<accession>A0A1H8J280</accession>
<dbReference type="OrthoDB" id="7060632at2"/>
<dbReference type="AlphaFoldDB" id="A0A1H8J280"/>
<evidence type="ECO:0000313" key="1">
    <source>
        <dbReference type="EMBL" id="SEN74505.1"/>
    </source>
</evidence>
<proteinExistence type="predicted"/>
<dbReference type="EMBL" id="FOCW01000005">
    <property type="protein sequence ID" value="SEN74505.1"/>
    <property type="molecule type" value="Genomic_DNA"/>
</dbReference>